<keyword evidence="2" id="KW-0964">Secreted</keyword>
<feature type="transmembrane region" description="Helical" evidence="7">
    <location>
        <begin position="1177"/>
        <end position="1195"/>
    </location>
</feature>
<keyword evidence="7" id="KW-0812">Transmembrane</keyword>
<dbReference type="PROSITE" id="PS51829">
    <property type="entry name" value="P_HOMO_B"/>
    <property type="match status" value="1"/>
</dbReference>
<dbReference type="SUPFAM" id="SSF49299">
    <property type="entry name" value="PKD domain"/>
    <property type="match status" value="1"/>
</dbReference>
<dbReference type="Gene3D" id="2.60.120.260">
    <property type="entry name" value="Galactose-binding domain-like"/>
    <property type="match status" value="2"/>
</dbReference>
<keyword evidence="7" id="KW-0472">Membrane</keyword>
<evidence type="ECO:0000259" key="8">
    <source>
        <dbReference type="PROSITE" id="PS50093"/>
    </source>
</evidence>
<feature type="domain" description="P/Homo B" evidence="10">
    <location>
        <begin position="316"/>
        <end position="495"/>
    </location>
</feature>
<dbReference type="EMBL" id="JBIQWL010000010">
    <property type="protein sequence ID" value="MFH8252587.1"/>
    <property type="molecule type" value="Genomic_DNA"/>
</dbReference>
<comment type="caution">
    <text evidence="11">The sequence shown here is derived from an EMBL/GenBank/DDBJ whole genome shotgun (WGS) entry which is preliminary data.</text>
</comment>
<evidence type="ECO:0000259" key="9">
    <source>
        <dbReference type="PROSITE" id="PS50847"/>
    </source>
</evidence>
<dbReference type="Gene3D" id="2.60.40.10">
    <property type="entry name" value="Immunoglobulins"/>
    <property type="match status" value="8"/>
</dbReference>
<dbReference type="InterPro" id="IPR019931">
    <property type="entry name" value="LPXTG_anchor"/>
</dbReference>
<protein>
    <submittedName>
        <fullName evidence="11">Beta strand repeat-containing protein</fullName>
    </submittedName>
</protein>
<evidence type="ECO:0000256" key="3">
    <source>
        <dbReference type="ARBA" id="ARBA00022670"/>
    </source>
</evidence>
<keyword evidence="4" id="KW-0732">Signal</keyword>
<evidence type="ECO:0000313" key="11">
    <source>
        <dbReference type="EMBL" id="MFH8252587.1"/>
    </source>
</evidence>
<keyword evidence="6" id="KW-0572">Peptidoglycan-anchor</keyword>
<gene>
    <name evidence="11" type="ORF">ACH3VR_19630</name>
</gene>
<keyword evidence="5" id="KW-0378">Hydrolase</keyword>
<dbReference type="InterPro" id="IPR022409">
    <property type="entry name" value="PKD/Chitinase_dom"/>
</dbReference>
<evidence type="ECO:0000313" key="12">
    <source>
        <dbReference type="Proteomes" id="UP001610861"/>
    </source>
</evidence>
<organism evidence="11 12">
    <name type="scientific">Microbacterium alkaliflavum</name>
    <dbReference type="NCBI Taxonomy" id="3248839"/>
    <lineage>
        <taxon>Bacteria</taxon>
        <taxon>Bacillati</taxon>
        <taxon>Actinomycetota</taxon>
        <taxon>Actinomycetes</taxon>
        <taxon>Micrococcales</taxon>
        <taxon>Microbacteriaceae</taxon>
        <taxon>Microbacterium</taxon>
    </lineage>
</organism>
<keyword evidence="12" id="KW-1185">Reference proteome</keyword>
<dbReference type="NCBIfam" id="TIGR01167">
    <property type="entry name" value="LPXTG_anchor"/>
    <property type="match status" value="1"/>
</dbReference>
<dbReference type="PROSITE" id="PS50093">
    <property type="entry name" value="PKD"/>
    <property type="match status" value="1"/>
</dbReference>
<evidence type="ECO:0000256" key="4">
    <source>
        <dbReference type="ARBA" id="ARBA00022729"/>
    </source>
</evidence>
<accession>A0ABW7QDT2</accession>
<evidence type="ECO:0000256" key="6">
    <source>
        <dbReference type="ARBA" id="ARBA00023088"/>
    </source>
</evidence>
<dbReference type="PROSITE" id="PS50847">
    <property type="entry name" value="GRAM_POS_ANCHORING"/>
    <property type="match status" value="1"/>
</dbReference>
<reference evidence="11 12" key="1">
    <citation type="submission" date="2024-09" db="EMBL/GenBank/DDBJ databases">
        <authorList>
            <person name="Pan X."/>
        </authorList>
    </citation>
    <scope>NUCLEOTIDE SEQUENCE [LARGE SCALE GENOMIC DNA]</scope>
    <source>
        <strain evidence="11 12">B2969</strain>
    </source>
</reference>
<evidence type="ECO:0000256" key="7">
    <source>
        <dbReference type="SAM" id="Phobius"/>
    </source>
</evidence>
<keyword evidence="3" id="KW-0645">Protease</keyword>
<keyword evidence="1" id="KW-0134">Cell wall</keyword>
<dbReference type="InterPro" id="IPR013783">
    <property type="entry name" value="Ig-like_fold"/>
</dbReference>
<dbReference type="SMART" id="SM00089">
    <property type="entry name" value="PKD"/>
    <property type="match status" value="2"/>
</dbReference>
<dbReference type="InterPro" id="IPR000601">
    <property type="entry name" value="PKD_dom"/>
</dbReference>
<dbReference type="CDD" id="cd00146">
    <property type="entry name" value="PKD"/>
    <property type="match status" value="1"/>
</dbReference>
<evidence type="ECO:0000256" key="5">
    <source>
        <dbReference type="ARBA" id="ARBA00022801"/>
    </source>
</evidence>
<dbReference type="InterPro" id="IPR035986">
    <property type="entry name" value="PKD_dom_sf"/>
</dbReference>
<dbReference type="Pfam" id="PF16640">
    <property type="entry name" value="Big_3_5"/>
    <property type="match status" value="6"/>
</dbReference>
<dbReference type="Pfam" id="PF00801">
    <property type="entry name" value="PKD"/>
    <property type="match status" value="1"/>
</dbReference>
<name>A0ABW7QDT2_9MICO</name>
<dbReference type="InterPro" id="IPR032109">
    <property type="entry name" value="Big_3_5"/>
</dbReference>
<evidence type="ECO:0000256" key="2">
    <source>
        <dbReference type="ARBA" id="ARBA00022525"/>
    </source>
</evidence>
<keyword evidence="7" id="KW-1133">Transmembrane helix</keyword>
<dbReference type="InterPro" id="IPR002884">
    <property type="entry name" value="P_dom"/>
</dbReference>
<dbReference type="Proteomes" id="UP001610861">
    <property type="component" value="Unassembled WGS sequence"/>
</dbReference>
<dbReference type="RefSeq" id="WP_397558017.1">
    <property type="nucleotide sequence ID" value="NZ_JBIQWL010000010.1"/>
</dbReference>
<feature type="domain" description="Gram-positive cocci surface proteins LPxTG" evidence="9">
    <location>
        <begin position="1168"/>
        <end position="1203"/>
    </location>
</feature>
<proteinExistence type="predicted"/>
<evidence type="ECO:0000256" key="1">
    <source>
        <dbReference type="ARBA" id="ARBA00022512"/>
    </source>
</evidence>
<feature type="domain" description="PKD" evidence="8">
    <location>
        <begin position="1093"/>
        <end position="1153"/>
    </location>
</feature>
<evidence type="ECO:0000259" key="10">
    <source>
        <dbReference type="PROSITE" id="PS51829"/>
    </source>
</evidence>
<sequence length="1203" mass="117524">MAGSDAPRKAVAPRRFTKRWVAASVTVALTLLGVFVAPSLAQADGPTTFSNTTAIDIPVSGAANQIGQASPYPSAITVAGMAGAVTKVQVIFHNLTHGSLGDVDAMVVAPTGANLVVLSDVDQPANTLTFSSNATFTFDDSAAGGVPTGNVPTGTYRPTNSGGPESFPAPAPAPSAQTTLAGAFTGINPNGSWQLYIVDDATGDVGQMAGGWSLVITTEVAAVATTTTLTTSGTPSTTGAPVTFTATVTGGGNPVTAGTVAFTADGTSLGAPVAVNASGQATVTTSALAEGTHLIVGTYSGSPGFLTSNGSVSQRVDNQTTVTGNTFCNTGALTIPSQGAASPYPSNITVSGLTGSVTKVTATLNELSHQVPVDLDVMLSGPTPTTNLLLMSDVGGTSPVSGVNVIFDDAAATGVPTPLISGSFKPTDDDSQAADLPFPAPAPAPSGATTLSTFNGASGNGVWSLWVVDDASGDAGSISGGWCLTITSLSATTTGVTSSVNPSTVGQSVTFSATVASGGSPVTSGSVVFTEGATTLATVPVDAAGHASFTTTTLPVGTHTITATYSGTATFGTSSGSVDQVVQVVPTTTALTSSLNPSEVGDSVTFTATVTSSSPVTTGTVTFTEGATTLGTVAVDATGQAAFTTSSLTAATHTITATYSGTATLGTSSANVDQVVDVVPTSTTVASSGNPSTFGAPVTFTATVTSSGSPVTTGSVVFTEGATTLATVPVDGAGNATFTTSTLTVGAHTITATYSGTAAFGTSSGTVTQNVEVFPTVTFLASSSNPSTVGQNVTFTATVTAGGAPVTTGTVTFADGVTVLAADVPLAADGTATFTTSALAAGSHPMSGTYSGTATLATSAGTLNQSVQLVATSATITSSLNPSLVGDAVTFTATITASGSPVTAGSVTFTDGATTLADVPVDAAGNATFTTSTLTAGTHTVTATYGGDATFDTSNASVDQVVLAPVVADAGRPYSVAEGESLTLDGSGSTALATYEWDLNGDSDFSDATGIAPTLTWAQLEALGIDDGPSTHTVTLKVTLGAQESTDTAVLTVVNTAPDTVVTGALTATAGVPFTVKIGADDPSSADMAANFTYTVDWGDGSPVLSTTGPADPPVTHTYAAAGTYTASLTATDKDGGTGDPLTIEVVVSPAAVTPTPPVTTPSAGGGLPVTGADATAATLAGGILLLLGALLVAAGRRRSRRS</sequence>